<evidence type="ECO:0000313" key="2">
    <source>
        <dbReference type="Proteomes" id="UP000075755"/>
    </source>
</evidence>
<dbReference type="Proteomes" id="UP000075755">
    <property type="component" value="Plasmid pAA02"/>
</dbReference>
<keyword evidence="1" id="KW-0614">Plasmid</keyword>
<protein>
    <submittedName>
        <fullName evidence="1">Uncharacterized protein</fullName>
    </submittedName>
</protein>
<dbReference type="EMBL" id="CP015007">
    <property type="protein sequence ID" value="AMS44940.1"/>
    <property type="molecule type" value="Genomic_DNA"/>
</dbReference>
<name>A0AAC9FEN2_AMIAI</name>
<geneLocation type="plasmid" evidence="1 2">
    <name>pAA02</name>
</geneLocation>
<gene>
    <name evidence="1" type="ORF">AA2016_6036</name>
</gene>
<dbReference type="KEGG" id="aak:AA2016_6036"/>
<organism evidence="1 2">
    <name type="scientific">Aminobacter aminovorans</name>
    <name type="common">Chelatobacter heintzii</name>
    <dbReference type="NCBI Taxonomy" id="83263"/>
    <lineage>
        <taxon>Bacteria</taxon>
        <taxon>Pseudomonadati</taxon>
        <taxon>Pseudomonadota</taxon>
        <taxon>Alphaproteobacteria</taxon>
        <taxon>Hyphomicrobiales</taxon>
        <taxon>Phyllobacteriaceae</taxon>
        <taxon>Aminobacter</taxon>
    </lineage>
</organism>
<reference evidence="1 2" key="1">
    <citation type="submission" date="2016-03" db="EMBL/GenBank/DDBJ databases">
        <title>Complete genome of Aminobacter aminovorans KCTC 2477.</title>
        <authorList>
            <person name="Kim K.M."/>
        </authorList>
    </citation>
    <scope>NUCLEOTIDE SEQUENCE [LARGE SCALE GENOMIC DNA]</scope>
    <source>
        <strain evidence="1 2">KCTC 2477</strain>
        <plasmid evidence="1 2">pAA02</plasmid>
    </source>
</reference>
<dbReference type="AlphaFoldDB" id="A0AAC9FEN2"/>
<sequence>MVPSCILIQHTSASGSLAICASFTNLLCSLTTQIAVFASDTSKSNEQFQPVILL</sequence>
<proteinExistence type="predicted"/>
<accession>A0AAC9FEN2</accession>
<evidence type="ECO:0000313" key="1">
    <source>
        <dbReference type="EMBL" id="AMS44940.1"/>
    </source>
</evidence>